<organism evidence="1">
    <name type="scientific">Tetraodon nigroviridis</name>
    <name type="common">Spotted green pufferfish</name>
    <name type="synonym">Chelonodon nigroviridis</name>
    <dbReference type="NCBI Taxonomy" id="99883"/>
    <lineage>
        <taxon>Eukaryota</taxon>
        <taxon>Metazoa</taxon>
        <taxon>Chordata</taxon>
        <taxon>Craniata</taxon>
        <taxon>Vertebrata</taxon>
        <taxon>Euteleostomi</taxon>
        <taxon>Actinopterygii</taxon>
        <taxon>Neopterygii</taxon>
        <taxon>Teleostei</taxon>
        <taxon>Neoteleostei</taxon>
        <taxon>Acanthomorphata</taxon>
        <taxon>Eupercaria</taxon>
        <taxon>Tetraodontiformes</taxon>
        <taxon>Tetradontoidea</taxon>
        <taxon>Tetraodontidae</taxon>
        <taxon>Tetraodon</taxon>
    </lineage>
</organism>
<protein>
    <submittedName>
        <fullName evidence="1">(spotted green pufferfish) hypothetical protein</fullName>
    </submittedName>
</protein>
<accession>Q4T777</accession>
<reference evidence="1" key="2">
    <citation type="submission" date="2004-02" db="EMBL/GenBank/DDBJ databases">
        <authorList>
            <consortium name="Genoscope"/>
            <consortium name="Whitehead Institute Centre for Genome Research"/>
        </authorList>
    </citation>
    <scope>NUCLEOTIDE SEQUENCE</scope>
</reference>
<comment type="caution">
    <text evidence="1">The sequence shown here is derived from an EMBL/GenBank/DDBJ whole genome shotgun (WGS) entry which is preliminary data.</text>
</comment>
<dbReference type="KEGG" id="tng:GSTEN00005888G001"/>
<dbReference type="EMBL" id="CAAE01008258">
    <property type="protein sequence ID" value="CAF91255.1"/>
    <property type="molecule type" value="Genomic_DNA"/>
</dbReference>
<reference evidence="1" key="1">
    <citation type="journal article" date="2004" name="Nature">
        <title>Genome duplication in the teleost fish Tetraodon nigroviridis reveals the early vertebrate proto-karyotype.</title>
        <authorList>
            <person name="Jaillon O."/>
            <person name="Aury J.-M."/>
            <person name="Brunet F."/>
            <person name="Petit J.-L."/>
            <person name="Stange-Thomann N."/>
            <person name="Mauceli E."/>
            <person name="Bouneau L."/>
            <person name="Fischer C."/>
            <person name="Ozouf-Costaz C."/>
            <person name="Bernot A."/>
            <person name="Nicaud S."/>
            <person name="Jaffe D."/>
            <person name="Fisher S."/>
            <person name="Lutfalla G."/>
            <person name="Dossat C."/>
            <person name="Segurens B."/>
            <person name="Dasilva C."/>
            <person name="Salanoubat M."/>
            <person name="Levy M."/>
            <person name="Boudet N."/>
            <person name="Castellano S."/>
            <person name="Anthouard V."/>
            <person name="Jubin C."/>
            <person name="Castelli V."/>
            <person name="Katinka M."/>
            <person name="Vacherie B."/>
            <person name="Biemont C."/>
            <person name="Skalli Z."/>
            <person name="Cattolico L."/>
            <person name="Poulain J."/>
            <person name="De Berardinis V."/>
            <person name="Cruaud C."/>
            <person name="Duprat S."/>
            <person name="Brottier P."/>
            <person name="Coutanceau J.-P."/>
            <person name="Gouzy J."/>
            <person name="Parra G."/>
            <person name="Lardier G."/>
            <person name="Chapple C."/>
            <person name="McKernan K.J."/>
            <person name="McEwan P."/>
            <person name="Bosak S."/>
            <person name="Kellis M."/>
            <person name="Volff J.-N."/>
            <person name="Guigo R."/>
            <person name="Zody M.C."/>
            <person name="Mesirov J."/>
            <person name="Lindblad-Toh K."/>
            <person name="Birren B."/>
            <person name="Nusbaum C."/>
            <person name="Kahn D."/>
            <person name="Robinson-Rechavi M."/>
            <person name="Laudet V."/>
            <person name="Schachter V."/>
            <person name="Quetier F."/>
            <person name="Saurin W."/>
            <person name="Scarpelli C."/>
            <person name="Wincker P."/>
            <person name="Lander E.S."/>
            <person name="Weissenbach J."/>
            <person name="Roest Crollius H."/>
        </authorList>
    </citation>
    <scope>NUCLEOTIDE SEQUENCE [LARGE SCALE GENOMIC DNA]</scope>
</reference>
<evidence type="ECO:0000313" key="1">
    <source>
        <dbReference type="EMBL" id="CAF91255.1"/>
    </source>
</evidence>
<dbReference type="OrthoDB" id="9049620at2759"/>
<feature type="non-terminal residue" evidence="1">
    <location>
        <position position="51"/>
    </location>
</feature>
<dbReference type="AlphaFoldDB" id="Q4T777"/>
<sequence>MKANVCLCHRYTSVVKGSSALPAEDRLMRFLVDNSTDAEETVQCANCDQES</sequence>
<name>Q4T777_TETNG</name>
<gene>
    <name evidence="1" type="ORF">GSTENG00005888001</name>
</gene>
<proteinExistence type="predicted"/>